<sequence>MARPTDKLSLQQLSEQQFQKLQTMIASLSDPQQEGTFPFDDRDKNIRDVLIHLYEWHQLFIHWLTHNLNGNLVAFLPEPYNWKTYPQMNIAFWQKHQMTPLALAKSQLIDSHHTVMQLILPLDDKHLFTKKYYPFTGTTHLASYVISATSSHYDWANKKITKYIKSLSAK</sequence>
<dbReference type="EMBL" id="BAABHY010000001">
    <property type="protein sequence ID" value="GAA5108668.1"/>
    <property type="molecule type" value="Genomic_DNA"/>
</dbReference>
<dbReference type="PANTHER" id="PTHR40658:SF4">
    <property type="entry name" value="HYPOTHETICAL CYTOSOLIC PROTEIN"/>
    <property type="match status" value="1"/>
</dbReference>
<dbReference type="Proteomes" id="UP001500171">
    <property type="component" value="Unassembled WGS sequence"/>
</dbReference>
<dbReference type="InterPro" id="IPR034660">
    <property type="entry name" value="DinB/YfiT-like"/>
</dbReference>
<name>A0ABP9N6V6_9GAMM</name>
<reference evidence="2" key="1">
    <citation type="journal article" date="2019" name="Int. J. Syst. Evol. Microbiol.">
        <title>The Global Catalogue of Microorganisms (GCM) 10K type strain sequencing project: providing services to taxonomists for standard genome sequencing and annotation.</title>
        <authorList>
            <consortium name="The Broad Institute Genomics Platform"/>
            <consortium name="The Broad Institute Genome Sequencing Center for Infectious Disease"/>
            <person name="Wu L."/>
            <person name="Ma J."/>
        </authorList>
    </citation>
    <scope>NUCLEOTIDE SEQUENCE [LARGE SCALE GENOMIC DNA]</scope>
    <source>
        <strain evidence="2">JCM 18050</strain>
    </source>
</reference>
<dbReference type="PIRSF" id="PIRSF031551">
    <property type="entry name" value="DUF1706"/>
    <property type="match status" value="1"/>
</dbReference>
<dbReference type="RefSeq" id="WP_345489694.1">
    <property type="nucleotide sequence ID" value="NZ_BAABHY010000001.1"/>
</dbReference>
<organism evidence="1 2">
    <name type="scientific">Orbus sasakiae</name>
    <dbReference type="NCBI Taxonomy" id="1078475"/>
    <lineage>
        <taxon>Bacteria</taxon>
        <taxon>Pseudomonadati</taxon>
        <taxon>Pseudomonadota</taxon>
        <taxon>Gammaproteobacteria</taxon>
        <taxon>Orbales</taxon>
        <taxon>Orbaceae</taxon>
        <taxon>Orbus</taxon>
    </lineage>
</organism>
<accession>A0ABP9N6V6</accession>
<dbReference type="PANTHER" id="PTHR40658">
    <property type="match status" value="1"/>
</dbReference>
<dbReference type="SUPFAM" id="SSF109854">
    <property type="entry name" value="DinB/YfiT-like putative metalloenzymes"/>
    <property type="match status" value="1"/>
</dbReference>
<gene>
    <name evidence="1" type="ORF">GCM10023211_11200</name>
</gene>
<dbReference type="Gene3D" id="1.20.120.450">
    <property type="entry name" value="dinb family like domain"/>
    <property type="match status" value="1"/>
</dbReference>
<protein>
    <submittedName>
        <fullName evidence="1">ClbS/DfsB family four-helix bundle protein</fullName>
    </submittedName>
</protein>
<keyword evidence="2" id="KW-1185">Reference proteome</keyword>
<proteinExistence type="predicted"/>
<evidence type="ECO:0000313" key="1">
    <source>
        <dbReference type="EMBL" id="GAA5108668.1"/>
    </source>
</evidence>
<dbReference type="InterPro" id="IPR012550">
    <property type="entry name" value="DUF1706"/>
</dbReference>
<evidence type="ECO:0000313" key="2">
    <source>
        <dbReference type="Proteomes" id="UP001500171"/>
    </source>
</evidence>
<dbReference type="Pfam" id="PF08020">
    <property type="entry name" value="DUF1706"/>
    <property type="match status" value="1"/>
</dbReference>
<comment type="caution">
    <text evidence="1">The sequence shown here is derived from an EMBL/GenBank/DDBJ whole genome shotgun (WGS) entry which is preliminary data.</text>
</comment>